<sequence>MGQAFRRASGRIRAASEADTSSFSKSKTAVDRQPPPNAAADKAAQIPKAAEQDVLHTGMSFSLCRFKVANEFYPEIVFYYVVVFVNVTLRFKVLVLEIFLHLQCNSGNSLFAYARDKAAYNDPPPTSPLYLCILRSLRALGYACIDITYNSDDRPRVNTDNILEERDPKFDAMLGQMVGRITSKPGGKPEMGEAFVVEKFNRPMPKLRNTKPDFGRNEERPVPAGTLNVAQLRHIILLHEGKADDYNGRMDAHQIAEKFRVNVVQIQTILQFLSLPPENSSKDKNKAPR</sequence>
<dbReference type="AlphaFoldDB" id="A0A445GTW7"/>
<dbReference type="EMBL" id="QZWG01000015">
    <property type="protein sequence ID" value="RZB64737.1"/>
    <property type="molecule type" value="Genomic_DNA"/>
</dbReference>
<feature type="region of interest" description="Disordered" evidence="1">
    <location>
        <begin position="1"/>
        <end position="43"/>
    </location>
</feature>
<keyword evidence="3" id="KW-1185">Reference proteome</keyword>
<reference evidence="2 3" key="1">
    <citation type="submission" date="2018-09" db="EMBL/GenBank/DDBJ databases">
        <title>A high-quality reference genome of wild soybean provides a powerful tool to mine soybean genomes.</title>
        <authorList>
            <person name="Xie M."/>
            <person name="Chung C.Y.L."/>
            <person name="Li M.-W."/>
            <person name="Wong F.-L."/>
            <person name="Chan T.-F."/>
            <person name="Lam H.-M."/>
        </authorList>
    </citation>
    <scope>NUCLEOTIDE SEQUENCE [LARGE SCALE GENOMIC DNA]</scope>
    <source>
        <strain evidence="3">cv. W05</strain>
        <tissue evidence="2">Hypocotyl of etiolated seedlings</tissue>
    </source>
</reference>
<dbReference type="PANTHER" id="PTHR36759">
    <property type="entry name" value="DYNEIN BETA CHAIN, CILIARY PROTEIN"/>
    <property type="match status" value="1"/>
</dbReference>
<name>A0A445GTW7_GLYSO</name>
<dbReference type="PANTHER" id="PTHR36759:SF1">
    <property type="entry name" value="DYNEIN BETA CHAIN, CILIARY PROTEIN"/>
    <property type="match status" value="1"/>
</dbReference>
<accession>A0A445GTW7</accession>
<protein>
    <submittedName>
        <fullName evidence="2">Uncharacterized protein</fullName>
    </submittedName>
</protein>
<evidence type="ECO:0000313" key="3">
    <source>
        <dbReference type="Proteomes" id="UP000289340"/>
    </source>
</evidence>
<comment type="caution">
    <text evidence="2">The sequence shown here is derived from an EMBL/GenBank/DDBJ whole genome shotgun (WGS) entry which is preliminary data.</text>
</comment>
<organism evidence="2 3">
    <name type="scientific">Glycine soja</name>
    <name type="common">Wild soybean</name>
    <dbReference type="NCBI Taxonomy" id="3848"/>
    <lineage>
        <taxon>Eukaryota</taxon>
        <taxon>Viridiplantae</taxon>
        <taxon>Streptophyta</taxon>
        <taxon>Embryophyta</taxon>
        <taxon>Tracheophyta</taxon>
        <taxon>Spermatophyta</taxon>
        <taxon>Magnoliopsida</taxon>
        <taxon>eudicotyledons</taxon>
        <taxon>Gunneridae</taxon>
        <taxon>Pentapetalae</taxon>
        <taxon>rosids</taxon>
        <taxon>fabids</taxon>
        <taxon>Fabales</taxon>
        <taxon>Fabaceae</taxon>
        <taxon>Papilionoideae</taxon>
        <taxon>50 kb inversion clade</taxon>
        <taxon>NPAAA clade</taxon>
        <taxon>indigoferoid/millettioid clade</taxon>
        <taxon>Phaseoleae</taxon>
        <taxon>Glycine</taxon>
        <taxon>Glycine subgen. Soja</taxon>
    </lineage>
</organism>
<dbReference type="Proteomes" id="UP000289340">
    <property type="component" value="Chromosome 15"/>
</dbReference>
<proteinExistence type="predicted"/>
<feature type="compositionally biased region" description="Polar residues" evidence="1">
    <location>
        <begin position="18"/>
        <end position="27"/>
    </location>
</feature>
<evidence type="ECO:0000313" key="2">
    <source>
        <dbReference type="EMBL" id="RZB64737.1"/>
    </source>
</evidence>
<evidence type="ECO:0000256" key="1">
    <source>
        <dbReference type="SAM" id="MobiDB-lite"/>
    </source>
</evidence>
<gene>
    <name evidence="2" type="ORF">D0Y65_041000</name>
</gene>